<accession>A0A1V1PGN7</accession>
<comment type="caution">
    <text evidence="1">The sequence shown here is derived from an EMBL/GenBank/DDBJ whole genome shotgun (WGS) entry which is preliminary data.</text>
</comment>
<dbReference type="Proteomes" id="UP000189670">
    <property type="component" value="Unassembled WGS sequence"/>
</dbReference>
<name>A0A1V1PGN7_9BACT</name>
<gene>
    <name evidence="1" type="ORF">OMM_00574</name>
</gene>
<protein>
    <recommendedName>
        <fullName evidence="3">Glucosyltransferase-I</fullName>
    </recommendedName>
</protein>
<sequence>MTHLTNKSACLIASISICMIFIVEMSHAVADWKWQNPLPNGNYIEDIWVFPNNQIIAVGNAGTIIQFNGTQWVTMDSGVTVDLEAIWAISPDNVYAAGAKGTILRFHNNQWVQEQHTSQDNFTDIWGINDTIYVVGKNVMILGQNTSLIPENLLNGVQLNGIYGSSEKDIFAVGDKGTIIHYDGTQWTRSACPTQKKSQRHLGQ</sequence>
<dbReference type="AlphaFoldDB" id="A0A1V1PGN7"/>
<evidence type="ECO:0000313" key="1">
    <source>
        <dbReference type="EMBL" id="ETR73958.1"/>
    </source>
</evidence>
<evidence type="ECO:0000313" key="2">
    <source>
        <dbReference type="Proteomes" id="UP000189670"/>
    </source>
</evidence>
<proteinExistence type="predicted"/>
<evidence type="ECO:0008006" key="3">
    <source>
        <dbReference type="Google" id="ProtNLM"/>
    </source>
</evidence>
<reference evidence="2" key="1">
    <citation type="submission" date="2012-11" db="EMBL/GenBank/DDBJ databases">
        <authorList>
            <person name="Lucero-Rivera Y.E."/>
            <person name="Tovar-Ramirez D."/>
        </authorList>
    </citation>
    <scope>NUCLEOTIDE SEQUENCE [LARGE SCALE GENOMIC DNA]</scope>
    <source>
        <strain evidence="2">Araruama</strain>
    </source>
</reference>
<organism evidence="1 2">
    <name type="scientific">Candidatus Magnetoglobus multicellularis str. Araruama</name>
    <dbReference type="NCBI Taxonomy" id="890399"/>
    <lineage>
        <taxon>Bacteria</taxon>
        <taxon>Pseudomonadati</taxon>
        <taxon>Thermodesulfobacteriota</taxon>
        <taxon>Desulfobacteria</taxon>
        <taxon>Desulfobacterales</taxon>
        <taxon>Desulfobacteraceae</taxon>
        <taxon>Candidatus Magnetoglobus</taxon>
    </lineage>
</organism>
<dbReference type="EMBL" id="ATBP01000029">
    <property type="protein sequence ID" value="ETR73958.1"/>
    <property type="molecule type" value="Genomic_DNA"/>
</dbReference>